<dbReference type="GO" id="GO:0042644">
    <property type="term" value="C:chloroplast nucleoid"/>
    <property type="evidence" value="ECO:0007669"/>
    <property type="project" value="InterPro"/>
</dbReference>
<dbReference type="OrthoDB" id="2015968at2759"/>
<evidence type="ECO:0000313" key="1">
    <source>
        <dbReference type="EMBL" id="CAD7699275.1"/>
    </source>
</evidence>
<dbReference type="InterPro" id="IPR038961">
    <property type="entry name" value="PRDA1"/>
</dbReference>
<dbReference type="Proteomes" id="UP000708148">
    <property type="component" value="Unassembled WGS sequence"/>
</dbReference>
<sequence length="369" mass="41644">MRARQPKLVRPPCVCRPTPCSGPPRCFRRSEGFRLRDGCACGATGARPLAGREDAAGMRDEKVEEELIASRVQEAARVLDDIIKDVWREMYLTSAVRYANDEEALPQEDEIIAEVVRSRLGTMEPSFLGAMDAYARNAKSVGGDDLEGLIDKIRQEVLRQLTQRFPKEVIALERVLDVESKEERVDLIREAAQEGGDSVVNPQQMRAVADQFINDLESQKDIVDRKLLAKLCLVREESRLLEMEMRFTNPGALEDDVEALRTNVYARATAFLQQVMRVADSDRRLSLLEKAFYEDWEGAAPGKAGQVQVMGGEAPDFVRPGNFMTTLTLTQRELDAKDEVPDAVKQRVEDIRREALMVLREMAWGRKMS</sequence>
<gene>
    <name evidence="1" type="ORF">OSTQU699_LOCUS4634</name>
</gene>
<evidence type="ECO:0000313" key="2">
    <source>
        <dbReference type="Proteomes" id="UP000708148"/>
    </source>
</evidence>
<proteinExistence type="predicted"/>
<dbReference type="PANTHER" id="PTHR37262">
    <property type="entry name" value="PROTEIN PEP-RELATED DEVELOPMENT ARRESTED 1, CHLOROPLASTIC"/>
    <property type="match status" value="1"/>
</dbReference>
<keyword evidence="2" id="KW-1185">Reference proteome</keyword>
<dbReference type="EMBL" id="CAJHUC010000983">
    <property type="protein sequence ID" value="CAD7699275.1"/>
    <property type="molecule type" value="Genomic_DNA"/>
</dbReference>
<comment type="caution">
    <text evidence="1">The sequence shown here is derived from an EMBL/GenBank/DDBJ whole genome shotgun (WGS) entry which is preliminary data.</text>
</comment>
<protein>
    <submittedName>
        <fullName evidence="1">Uncharacterized protein</fullName>
    </submittedName>
</protein>
<accession>A0A8S1IVY2</accession>
<dbReference type="AlphaFoldDB" id="A0A8S1IVY2"/>
<organism evidence="1 2">
    <name type="scientific">Ostreobium quekettii</name>
    <dbReference type="NCBI Taxonomy" id="121088"/>
    <lineage>
        <taxon>Eukaryota</taxon>
        <taxon>Viridiplantae</taxon>
        <taxon>Chlorophyta</taxon>
        <taxon>core chlorophytes</taxon>
        <taxon>Ulvophyceae</taxon>
        <taxon>TCBD clade</taxon>
        <taxon>Bryopsidales</taxon>
        <taxon>Ostreobineae</taxon>
        <taxon>Ostreobiaceae</taxon>
        <taxon>Ostreobium</taxon>
    </lineage>
</organism>
<reference evidence="1" key="1">
    <citation type="submission" date="2020-12" db="EMBL/GenBank/DDBJ databases">
        <authorList>
            <person name="Iha C."/>
        </authorList>
    </citation>
    <scope>NUCLEOTIDE SEQUENCE</scope>
</reference>
<dbReference type="GO" id="GO:0006355">
    <property type="term" value="P:regulation of DNA-templated transcription"/>
    <property type="evidence" value="ECO:0007669"/>
    <property type="project" value="InterPro"/>
</dbReference>
<dbReference type="PANTHER" id="PTHR37262:SF1">
    <property type="entry name" value="PROTEIN PEP-RELATED DEVELOPMENT ARRESTED 1, CHLOROPLASTIC"/>
    <property type="match status" value="1"/>
</dbReference>
<name>A0A8S1IVY2_9CHLO</name>